<dbReference type="AlphaFoldDB" id="A0A1L3GLF7"/>
<evidence type="ECO:0000256" key="5">
    <source>
        <dbReference type="ARBA" id="ARBA00037900"/>
    </source>
</evidence>
<organism evidence="9 10">
    <name type="scientific">Syntrophotalea acetylenivorans</name>
    <dbReference type="NCBI Taxonomy" id="1842532"/>
    <lineage>
        <taxon>Bacteria</taxon>
        <taxon>Pseudomonadati</taxon>
        <taxon>Thermodesulfobacteriota</taxon>
        <taxon>Desulfuromonadia</taxon>
        <taxon>Desulfuromonadales</taxon>
        <taxon>Syntrophotaleaceae</taxon>
        <taxon>Syntrophotalea</taxon>
    </lineage>
</organism>
<dbReference type="PANTHER" id="PTHR11080">
    <property type="entry name" value="PYRAZINAMIDASE/NICOTINAMIDASE"/>
    <property type="match status" value="1"/>
</dbReference>
<evidence type="ECO:0000256" key="1">
    <source>
        <dbReference type="ARBA" id="ARBA00006336"/>
    </source>
</evidence>
<gene>
    <name evidence="9" type="ORF">A7E78_01940</name>
</gene>
<name>A0A1L3GLF7_9BACT</name>
<dbReference type="SUPFAM" id="SSF52499">
    <property type="entry name" value="Isochorismatase-like hydrolases"/>
    <property type="match status" value="1"/>
</dbReference>
<dbReference type="GO" id="GO:0019363">
    <property type="term" value="P:pyridine nucleotide biosynthetic process"/>
    <property type="evidence" value="ECO:0007669"/>
    <property type="project" value="UniProtKB-KW"/>
</dbReference>
<evidence type="ECO:0000256" key="7">
    <source>
        <dbReference type="ARBA" id="ARBA00043224"/>
    </source>
</evidence>
<evidence type="ECO:0000256" key="4">
    <source>
        <dbReference type="ARBA" id="ARBA00022801"/>
    </source>
</evidence>
<dbReference type="GO" id="GO:0046872">
    <property type="term" value="F:metal ion binding"/>
    <property type="evidence" value="ECO:0007669"/>
    <property type="project" value="UniProtKB-KW"/>
</dbReference>
<feature type="domain" description="Isochorismatase-like" evidence="8">
    <location>
        <begin position="14"/>
        <end position="189"/>
    </location>
</feature>
<evidence type="ECO:0000256" key="6">
    <source>
        <dbReference type="ARBA" id="ARBA00039017"/>
    </source>
</evidence>
<dbReference type="InterPro" id="IPR052347">
    <property type="entry name" value="Isochorismatase_Nicotinamidase"/>
</dbReference>
<dbReference type="InterPro" id="IPR036380">
    <property type="entry name" value="Isochorismatase-like_sf"/>
</dbReference>
<proteinExistence type="inferred from homology"/>
<keyword evidence="10" id="KW-1185">Reference proteome</keyword>
<dbReference type="Pfam" id="PF00857">
    <property type="entry name" value="Isochorismatase"/>
    <property type="match status" value="1"/>
</dbReference>
<evidence type="ECO:0000256" key="3">
    <source>
        <dbReference type="ARBA" id="ARBA00022723"/>
    </source>
</evidence>
<dbReference type="GO" id="GO:0008936">
    <property type="term" value="F:nicotinamidase activity"/>
    <property type="evidence" value="ECO:0007669"/>
    <property type="project" value="UniProtKB-EC"/>
</dbReference>
<dbReference type="InterPro" id="IPR000868">
    <property type="entry name" value="Isochorismatase-like_dom"/>
</dbReference>
<sequence length="190" mass="20524">MMVNPQEMFRPGDALLVVDVQNDFCPGGALPIEHGDEVVAALNPWIDAAQKRCIPIFLSRDWHPSGHPSFAANGGSWPVHCLQDTRGAALHSELLIPEGAEIVTKGTRFDQDQLSVFDQTGLSDKLRADGIRRLWVGGLALDVCVLASVLDGCREGFDVQLLLAGCRPVTAEGGREALEKMRQAGAEIVE</sequence>
<evidence type="ECO:0000259" key="8">
    <source>
        <dbReference type="Pfam" id="PF00857"/>
    </source>
</evidence>
<evidence type="ECO:0000313" key="10">
    <source>
        <dbReference type="Proteomes" id="UP000182517"/>
    </source>
</evidence>
<dbReference type="EC" id="3.5.1.19" evidence="6"/>
<comment type="pathway">
    <text evidence="5">Cofactor biosynthesis; nicotinate biosynthesis; nicotinate from nicotinamide: step 1/1.</text>
</comment>
<dbReference type="EMBL" id="CP015519">
    <property type="protein sequence ID" value="APG26730.1"/>
    <property type="molecule type" value="Genomic_DNA"/>
</dbReference>
<dbReference type="Proteomes" id="UP000182517">
    <property type="component" value="Chromosome"/>
</dbReference>
<dbReference type="OrthoDB" id="9791276at2"/>
<dbReference type="KEGG" id="pef:A7E78_01940"/>
<protein>
    <recommendedName>
        <fullName evidence="6">nicotinamidase</fullName>
        <ecNumber evidence="6">3.5.1.19</ecNumber>
    </recommendedName>
    <alternativeName>
        <fullName evidence="7">Nicotinamide deamidase</fullName>
    </alternativeName>
</protein>
<evidence type="ECO:0000256" key="2">
    <source>
        <dbReference type="ARBA" id="ARBA00022642"/>
    </source>
</evidence>
<comment type="similarity">
    <text evidence="1">Belongs to the isochorismatase family.</text>
</comment>
<keyword evidence="3" id="KW-0479">Metal-binding</keyword>
<dbReference type="Gene3D" id="3.40.50.850">
    <property type="entry name" value="Isochorismatase-like"/>
    <property type="match status" value="1"/>
</dbReference>
<dbReference type="STRING" id="1842532.A7E78_01940"/>
<reference evidence="9 10" key="1">
    <citation type="journal article" date="2017" name="Genome Announc.">
        <title>Complete Genome Sequences of Two Acetylene-Fermenting Pelobacter acetylenicus Strains.</title>
        <authorList>
            <person name="Sutton J.M."/>
            <person name="Baesman S.M."/>
            <person name="Fierst J.L."/>
            <person name="Poret-Peterson A.T."/>
            <person name="Oremland R.S."/>
            <person name="Dunlap D.S."/>
            <person name="Akob D.M."/>
        </authorList>
    </citation>
    <scope>NUCLEOTIDE SEQUENCE [LARGE SCALE GENOMIC DNA]</scope>
    <source>
        <strain evidence="9 10">SFB93</strain>
    </source>
</reference>
<dbReference type="RefSeq" id="WP_072282690.1">
    <property type="nucleotide sequence ID" value="NZ_CP015519.1"/>
</dbReference>
<keyword evidence="2" id="KW-0662">Pyridine nucleotide biosynthesis</keyword>
<evidence type="ECO:0000313" key="9">
    <source>
        <dbReference type="EMBL" id="APG26730.1"/>
    </source>
</evidence>
<dbReference type="PANTHER" id="PTHR11080:SF2">
    <property type="entry name" value="LD05707P"/>
    <property type="match status" value="1"/>
</dbReference>
<accession>A0A1L3GLF7</accession>
<keyword evidence="4" id="KW-0378">Hydrolase</keyword>